<gene>
    <name evidence="8" type="ORF">E3E15_00445</name>
</gene>
<name>A0A6M3HVU7_9GAMM</name>
<organism evidence="8 9">
    <name type="scientific">Allofrancisella frigidaquae</name>
    <dbReference type="NCBI Taxonomy" id="1085644"/>
    <lineage>
        <taxon>Bacteria</taxon>
        <taxon>Pseudomonadati</taxon>
        <taxon>Pseudomonadota</taxon>
        <taxon>Gammaproteobacteria</taxon>
        <taxon>Thiotrichales</taxon>
        <taxon>Francisellaceae</taxon>
        <taxon>Allofrancisella</taxon>
    </lineage>
</organism>
<comment type="similarity">
    <text evidence="2">Belongs to the SUA5 family.</text>
</comment>
<dbReference type="PANTHER" id="PTHR17490">
    <property type="entry name" value="SUA5"/>
    <property type="match status" value="1"/>
</dbReference>
<keyword evidence="5" id="KW-0808">Transferase</keyword>
<evidence type="ECO:0000256" key="4">
    <source>
        <dbReference type="ARBA" id="ARBA00022490"/>
    </source>
</evidence>
<accession>A0A6M3HVU7</accession>
<dbReference type="PANTHER" id="PTHR17490:SF18">
    <property type="entry name" value="THREONYLCARBAMOYL-AMP SYNTHASE"/>
    <property type="match status" value="1"/>
</dbReference>
<evidence type="ECO:0000313" key="8">
    <source>
        <dbReference type="EMBL" id="QIV93906.1"/>
    </source>
</evidence>
<evidence type="ECO:0000256" key="3">
    <source>
        <dbReference type="ARBA" id="ARBA00012584"/>
    </source>
</evidence>
<evidence type="ECO:0000259" key="7">
    <source>
        <dbReference type="PROSITE" id="PS51163"/>
    </source>
</evidence>
<reference evidence="8 9" key="1">
    <citation type="submission" date="2019-03" db="EMBL/GenBank/DDBJ databases">
        <title>Complete Genome Sequence of Allofrancisella frigidaquae Strain SYSU 10HL1970 Isolated from Water-Cooling Systems in China.</title>
        <authorList>
            <person name="Ohrman C."/>
            <person name="Uneklint I."/>
            <person name="Sjodin A."/>
        </authorList>
    </citation>
    <scope>NUCLEOTIDE SEQUENCE [LARGE SCALE GENOMIC DNA]</scope>
    <source>
        <strain evidence="8 9">SYSU 10HL1970</strain>
    </source>
</reference>
<dbReference type="KEGG" id="afri:E3E15_00445"/>
<dbReference type="InterPro" id="IPR017945">
    <property type="entry name" value="DHBP_synth_RibB-like_a/b_dom"/>
</dbReference>
<evidence type="ECO:0000256" key="5">
    <source>
        <dbReference type="ARBA" id="ARBA00022679"/>
    </source>
</evidence>
<dbReference type="AlphaFoldDB" id="A0A6M3HVU7"/>
<dbReference type="Gene3D" id="3.90.870.10">
    <property type="entry name" value="DHBP synthase"/>
    <property type="match status" value="1"/>
</dbReference>
<dbReference type="Proteomes" id="UP000503320">
    <property type="component" value="Chromosome"/>
</dbReference>
<proteinExistence type="inferred from homology"/>
<dbReference type="EC" id="2.7.7.87" evidence="3"/>
<dbReference type="RefSeq" id="WP_172106186.1">
    <property type="nucleotide sequence ID" value="NZ_CP038017.1"/>
</dbReference>
<dbReference type="GO" id="GO:0000049">
    <property type="term" value="F:tRNA binding"/>
    <property type="evidence" value="ECO:0007669"/>
    <property type="project" value="TreeGrafter"/>
</dbReference>
<dbReference type="GO" id="GO:0061710">
    <property type="term" value="F:L-threonylcarbamoyladenylate synthase"/>
    <property type="evidence" value="ECO:0007669"/>
    <property type="project" value="UniProtKB-EC"/>
</dbReference>
<dbReference type="InterPro" id="IPR006070">
    <property type="entry name" value="Sua5-like_dom"/>
</dbReference>
<comment type="catalytic activity">
    <reaction evidence="6">
        <text>L-threonine + hydrogencarbonate + ATP = L-threonylcarbamoyladenylate + diphosphate + H2O</text>
        <dbReference type="Rhea" id="RHEA:36407"/>
        <dbReference type="ChEBI" id="CHEBI:15377"/>
        <dbReference type="ChEBI" id="CHEBI:17544"/>
        <dbReference type="ChEBI" id="CHEBI:30616"/>
        <dbReference type="ChEBI" id="CHEBI:33019"/>
        <dbReference type="ChEBI" id="CHEBI:57926"/>
        <dbReference type="ChEBI" id="CHEBI:73682"/>
        <dbReference type="EC" id="2.7.7.87"/>
    </reaction>
</comment>
<comment type="subcellular location">
    <subcellularLocation>
        <location evidence="1">Cytoplasm</location>
    </subcellularLocation>
</comment>
<dbReference type="EMBL" id="CP038017">
    <property type="protein sequence ID" value="QIV93906.1"/>
    <property type="molecule type" value="Genomic_DNA"/>
</dbReference>
<protein>
    <recommendedName>
        <fullName evidence="3">L-threonylcarbamoyladenylate synthase</fullName>
        <ecNumber evidence="3">2.7.7.87</ecNumber>
    </recommendedName>
</protein>
<dbReference type="GO" id="GO:0005737">
    <property type="term" value="C:cytoplasm"/>
    <property type="evidence" value="ECO:0007669"/>
    <property type="project" value="UniProtKB-SubCell"/>
</dbReference>
<evidence type="ECO:0000313" key="9">
    <source>
        <dbReference type="Proteomes" id="UP000503320"/>
    </source>
</evidence>
<dbReference type="InterPro" id="IPR050156">
    <property type="entry name" value="TC-AMP_synthase_SUA5"/>
</dbReference>
<evidence type="ECO:0000256" key="1">
    <source>
        <dbReference type="ARBA" id="ARBA00004496"/>
    </source>
</evidence>
<dbReference type="GO" id="GO:0006450">
    <property type="term" value="P:regulation of translational fidelity"/>
    <property type="evidence" value="ECO:0007669"/>
    <property type="project" value="TreeGrafter"/>
</dbReference>
<evidence type="ECO:0000256" key="2">
    <source>
        <dbReference type="ARBA" id="ARBA00007663"/>
    </source>
</evidence>
<dbReference type="PROSITE" id="PS51163">
    <property type="entry name" value="YRDC"/>
    <property type="match status" value="1"/>
</dbReference>
<sequence>MLTKDIDKIIACLMAQEIVSIPTDTVYGLSCIIEPKVVNKLIKLKQRSSSKGFIIISHNFEHLLQYIDKDSLSEEQFKKISTIQETPTTWLVPAKQSISWLTGGKSTIAIRLVRIKTIKDICSKLERAIISTSANISGEHPIDDVNLIDKTFEDITVLITPNKSSTAPSKIIDIINNEQIR</sequence>
<keyword evidence="4" id="KW-0963">Cytoplasm</keyword>
<dbReference type="Pfam" id="PF01300">
    <property type="entry name" value="Sua5_yciO_yrdC"/>
    <property type="match status" value="1"/>
</dbReference>
<keyword evidence="9" id="KW-1185">Reference proteome</keyword>
<dbReference type="GO" id="GO:0003725">
    <property type="term" value="F:double-stranded RNA binding"/>
    <property type="evidence" value="ECO:0007669"/>
    <property type="project" value="InterPro"/>
</dbReference>
<feature type="domain" description="YrdC-like" evidence="7">
    <location>
        <begin position="3"/>
        <end position="181"/>
    </location>
</feature>
<evidence type="ECO:0000256" key="6">
    <source>
        <dbReference type="ARBA" id="ARBA00048366"/>
    </source>
</evidence>
<dbReference type="SUPFAM" id="SSF55821">
    <property type="entry name" value="YrdC/RibB"/>
    <property type="match status" value="1"/>
</dbReference>